<reference evidence="1 2" key="1">
    <citation type="submission" date="2009-01" db="EMBL/GenBank/DDBJ databases">
        <authorList>
            <person name="Qin X."/>
            <person name="Bachman B."/>
            <person name="Battles P."/>
            <person name="Bell A."/>
            <person name="Bess C."/>
            <person name="Bickham C."/>
            <person name="Chaboub L."/>
            <person name="Chen D."/>
            <person name="Coyle M."/>
            <person name="Deiros D.R."/>
            <person name="Dinh H."/>
            <person name="Forbes L."/>
            <person name="Fowler G."/>
            <person name="Francisco L."/>
            <person name="Fu Q."/>
            <person name="Gubbala S."/>
            <person name="Hale W."/>
            <person name="Han Y."/>
            <person name="Hemphill L."/>
            <person name="Highlander S.K."/>
            <person name="Hirani K."/>
            <person name="Hogues M."/>
            <person name="Jackson L."/>
            <person name="Jakkamsetti A."/>
            <person name="Javaid M."/>
            <person name="Jiang H."/>
            <person name="Korchina V."/>
            <person name="Kovar C."/>
            <person name="Lara F."/>
            <person name="Lee S."/>
            <person name="Mata R."/>
            <person name="Mathew T."/>
            <person name="Moen C."/>
            <person name="Morales K."/>
            <person name="Munidasa M."/>
            <person name="Nazareth L."/>
            <person name="Ngo R."/>
            <person name="Nguyen L."/>
            <person name="Okwuonu G."/>
            <person name="Ongeri F."/>
            <person name="Patil S."/>
            <person name="Petrosino J."/>
            <person name="Pham C."/>
            <person name="Pham P."/>
            <person name="Pu L.-L."/>
            <person name="Puazo M."/>
            <person name="Raj R."/>
            <person name="Reid J."/>
            <person name="Rouhana J."/>
            <person name="Saada N."/>
            <person name="Shang Y."/>
            <person name="Simmons D."/>
            <person name="Thornton R."/>
            <person name="Warren J."/>
            <person name="Weissenberger G."/>
            <person name="Zhang J."/>
            <person name="Zhang L."/>
            <person name="Zhou C."/>
            <person name="Zhu D."/>
            <person name="Muzny D."/>
            <person name="Worley K."/>
            <person name="Gibbs R."/>
        </authorList>
    </citation>
    <scope>NUCLEOTIDE SEQUENCE [LARGE SCALE GENOMIC DNA]</scope>
    <source>
        <strain evidence="1 2">ATCC 33300</strain>
    </source>
</reference>
<dbReference type="AlphaFoldDB" id="C2G2C0"/>
<protein>
    <submittedName>
        <fullName evidence="1">Uncharacterized protein</fullName>
    </submittedName>
</protein>
<name>C2G2C0_SPHSI</name>
<evidence type="ECO:0000313" key="2">
    <source>
        <dbReference type="Proteomes" id="UP000006241"/>
    </source>
</evidence>
<comment type="caution">
    <text evidence="1">The sequence shown here is derived from an EMBL/GenBank/DDBJ whole genome shotgun (WGS) entry which is preliminary data.</text>
</comment>
<gene>
    <name evidence="1" type="ORF">HMPREF0765_3726</name>
</gene>
<evidence type="ECO:0000313" key="1">
    <source>
        <dbReference type="EMBL" id="EEI90667.1"/>
    </source>
</evidence>
<organism evidence="1 2">
    <name type="scientific">Sphingobacterium spiritivorum ATCC 33300</name>
    <dbReference type="NCBI Taxonomy" id="525372"/>
    <lineage>
        <taxon>Bacteria</taxon>
        <taxon>Pseudomonadati</taxon>
        <taxon>Bacteroidota</taxon>
        <taxon>Sphingobacteriia</taxon>
        <taxon>Sphingobacteriales</taxon>
        <taxon>Sphingobacteriaceae</taxon>
        <taxon>Sphingobacterium</taxon>
    </lineage>
</organism>
<dbReference type="HOGENOM" id="CLU_3222215_0_0_10"/>
<proteinExistence type="predicted"/>
<accession>C2G2C0</accession>
<dbReference type="EMBL" id="ACHB01000087">
    <property type="protein sequence ID" value="EEI90667.1"/>
    <property type="molecule type" value="Genomic_DNA"/>
</dbReference>
<dbReference type="Proteomes" id="UP000006241">
    <property type="component" value="Unassembled WGS sequence"/>
</dbReference>
<sequence>MFLLFSFFTIIEENIRKHTLYNMVFYNRLSGCKGRVSDPEMVKD</sequence>